<comment type="cofactor">
    <cofactor evidence="1">
        <name>Co(2+)</name>
        <dbReference type="ChEBI" id="CHEBI:48828"/>
    </cofactor>
</comment>
<dbReference type="SUPFAM" id="SSF144052">
    <property type="entry name" value="Thermophilic metalloprotease-like"/>
    <property type="match status" value="1"/>
</dbReference>
<protein>
    <submittedName>
        <fullName evidence="10">Aminopeptidase</fullName>
    </submittedName>
</protein>
<dbReference type="EMBL" id="QGDL01000029">
    <property type="protein sequence ID" value="PWJ17074.1"/>
    <property type="molecule type" value="Genomic_DNA"/>
</dbReference>
<keyword evidence="11" id="KW-1185">Reference proteome</keyword>
<dbReference type="Proteomes" id="UP000245845">
    <property type="component" value="Unassembled WGS sequence"/>
</dbReference>
<evidence type="ECO:0000256" key="7">
    <source>
        <dbReference type="ARBA" id="ARBA00022723"/>
    </source>
</evidence>
<evidence type="ECO:0000256" key="3">
    <source>
        <dbReference type="ARBA" id="ARBA00001947"/>
    </source>
</evidence>
<comment type="similarity">
    <text evidence="4">Belongs to the peptidase M29 family.</text>
</comment>
<dbReference type="AlphaFoldDB" id="A0A2Y9BNQ9"/>
<organism evidence="10 11">
    <name type="scientific">Faecalicatena orotica</name>
    <dbReference type="NCBI Taxonomy" id="1544"/>
    <lineage>
        <taxon>Bacteria</taxon>
        <taxon>Bacillati</taxon>
        <taxon>Bacillota</taxon>
        <taxon>Clostridia</taxon>
        <taxon>Lachnospirales</taxon>
        <taxon>Lachnospiraceae</taxon>
        <taxon>Faecalicatena</taxon>
    </lineage>
</organism>
<dbReference type="PANTHER" id="PTHR34448">
    <property type="entry name" value="AMINOPEPTIDASE"/>
    <property type="match status" value="1"/>
</dbReference>
<sequence>MDQRMKELAGRLVRYCVDVQPGEKVLIEANEADTTPLVELLIDEIYAAGAQPFVQYEIASVNRKLLRQCTEEQMQLQYQGYADILKNMHATIGIRGMLNAAEMSDVPKEGMECYSNARAMLRQYRMDKKWVLLRYPNHAIAQLANMSLEAYEDFYYSVCNLDYAELEEKAMPLKKLMEQTDRVHITGPGTDLEFSIKDIPVVPCCGKMNIPDGEVFTAPVKDSVNGFITFNLPSVFQDICFENIKLVFKDGKIVEATSNHTEELNWILDTDEGSRYTGEFSFGINPNIRKCTNDGSVDEKMWGSIHLTPGNFCDGASNGNESKIHWDMVLAQTPEYGGGKIYFDDVLIREDGRFVPEELQGLNI</sequence>
<dbReference type="RefSeq" id="WP_109734032.1">
    <property type="nucleotide sequence ID" value="NZ_BAAACK010000017.1"/>
</dbReference>
<keyword evidence="7" id="KW-0479">Metal-binding</keyword>
<dbReference type="GO" id="GO:0008237">
    <property type="term" value="F:metallopeptidase activity"/>
    <property type="evidence" value="ECO:0007669"/>
    <property type="project" value="UniProtKB-KW"/>
</dbReference>
<evidence type="ECO:0000256" key="8">
    <source>
        <dbReference type="ARBA" id="ARBA00022801"/>
    </source>
</evidence>
<dbReference type="Gene3D" id="3.40.1830.10">
    <property type="entry name" value="Thermophilic metalloprotease (M29)"/>
    <property type="match status" value="1"/>
</dbReference>
<gene>
    <name evidence="10" type="ORF">A8806_12915</name>
</gene>
<evidence type="ECO:0000313" key="10">
    <source>
        <dbReference type="EMBL" id="PWJ17074.1"/>
    </source>
</evidence>
<dbReference type="InterPro" id="IPR052170">
    <property type="entry name" value="M29_Exopeptidase"/>
</dbReference>
<name>A0A2Y9BNQ9_9FIRM</name>
<keyword evidence="6" id="KW-0645">Protease</keyword>
<dbReference type="OrthoDB" id="9803993at2"/>
<evidence type="ECO:0000256" key="1">
    <source>
        <dbReference type="ARBA" id="ARBA00001941"/>
    </source>
</evidence>
<dbReference type="GO" id="GO:0046872">
    <property type="term" value="F:metal ion binding"/>
    <property type="evidence" value="ECO:0007669"/>
    <property type="project" value="UniProtKB-KW"/>
</dbReference>
<evidence type="ECO:0000256" key="6">
    <source>
        <dbReference type="ARBA" id="ARBA00022670"/>
    </source>
</evidence>
<dbReference type="InterPro" id="IPR000787">
    <property type="entry name" value="Peptidase_M29"/>
</dbReference>
<comment type="cofactor">
    <cofactor evidence="3">
        <name>Zn(2+)</name>
        <dbReference type="ChEBI" id="CHEBI:29105"/>
    </cofactor>
</comment>
<reference evidence="10 11" key="1">
    <citation type="submission" date="2018-05" db="EMBL/GenBank/DDBJ databases">
        <title>The Hungate 1000. A catalogue of reference genomes from the rumen microbiome.</title>
        <authorList>
            <person name="Kelly W."/>
        </authorList>
    </citation>
    <scope>NUCLEOTIDE SEQUENCE [LARGE SCALE GENOMIC DNA]</scope>
    <source>
        <strain evidence="10 11">NLAE-zl-C242</strain>
    </source>
</reference>
<keyword evidence="9" id="KW-0482">Metalloprotease</keyword>
<evidence type="ECO:0000256" key="9">
    <source>
        <dbReference type="ARBA" id="ARBA00023049"/>
    </source>
</evidence>
<comment type="cofactor">
    <cofactor evidence="2">
        <name>Mg(2+)</name>
        <dbReference type="ChEBI" id="CHEBI:18420"/>
    </cofactor>
</comment>
<keyword evidence="5 10" id="KW-0031">Aminopeptidase</keyword>
<accession>A0A2Y9BNQ9</accession>
<dbReference type="GO" id="GO:0006508">
    <property type="term" value="P:proteolysis"/>
    <property type="evidence" value="ECO:0007669"/>
    <property type="project" value="UniProtKB-KW"/>
</dbReference>
<keyword evidence="8" id="KW-0378">Hydrolase</keyword>
<evidence type="ECO:0000256" key="4">
    <source>
        <dbReference type="ARBA" id="ARBA00008236"/>
    </source>
</evidence>
<evidence type="ECO:0000256" key="5">
    <source>
        <dbReference type="ARBA" id="ARBA00022438"/>
    </source>
</evidence>
<dbReference type="Pfam" id="PF02073">
    <property type="entry name" value="Peptidase_M29"/>
    <property type="match status" value="1"/>
</dbReference>
<evidence type="ECO:0000256" key="2">
    <source>
        <dbReference type="ARBA" id="ARBA00001946"/>
    </source>
</evidence>
<proteinExistence type="inferred from homology"/>
<dbReference type="PANTHER" id="PTHR34448:SF1">
    <property type="entry name" value="BLL6088 PROTEIN"/>
    <property type="match status" value="1"/>
</dbReference>
<evidence type="ECO:0000313" key="11">
    <source>
        <dbReference type="Proteomes" id="UP000245845"/>
    </source>
</evidence>
<dbReference type="GO" id="GO:0004177">
    <property type="term" value="F:aminopeptidase activity"/>
    <property type="evidence" value="ECO:0007669"/>
    <property type="project" value="UniProtKB-KW"/>
</dbReference>
<comment type="caution">
    <text evidence="10">The sequence shown here is derived from an EMBL/GenBank/DDBJ whole genome shotgun (WGS) entry which is preliminary data.</text>
</comment>
<dbReference type="InterPro" id="IPR035097">
    <property type="entry name" value="M29_N-terminal"/>
</dbReference>